<organism evidence="3 5">
    <name type="scientific">Cercospora beticola</name>
    <name type="common">Sugarbeet leaf spot fungus</name>
    <dbReference type="NCBI Taxonomy" id="122368"/>
    <lineage>
        <taxon>Eukaryota</taxon>
        <taxon>Fungi</taxon>
        <taxon>Dikarya</taxon>
        <taxon>Ascomycota</taxon>
        <taxon>Pezizomycotina</taxon>
        <taxon>Dothideomycetes</taxon>
        <taxon>Dothideomycetidae</taxon>
        <taxon>Mycosphaerellales</taxon>
        <taxon>Mycosphaerellaceae</taxon>
        <taxon>Cercospora</taxon>
    </lineage>
</organism>
<feature type="domain" description="BTB" evidence="2">
    <location>
        <begin position="32"/>
        <end position="104"/>
    </location>
</feature>
<evidence type="ECO:0000259" key="2">
    <source>
        <dbReference type="PROSITE" id="PS50097"/>
    </source>
</evidence>
<feature type="compositionally biased region" description="Basic and acidic residues" evidence="1">
    <location>
        <begin position="203"/>
        <end position="213"/>
    </location>
</feature>
<dbReference type="Pfam" id="PF00651">
    <property type="entry name" value="BTB"/>
    <property type="match status" value="1"/>
</dbReference>
<proteinExistence type="predicted"/>
<keyword evidence="6" id="KW-1185">Reference proteome</keyword>
<evidence type="ECO:0000313" key="3">
    <source>
        <dbReference type="EMBL" id="PIA97126.1"/>
    </source>
</evidence>
<dbReference type="Proteomes" id="UP001302367">
    <property type="component" value="Chromosome 2"/>
</dbReference>
<evidence type="ECO:0000313" key="4">
    <source>
        <dbReference type="EMBL" id="WPA98290.1"/>
    </source>
</evidence>
<evidence type="ECO:0000313" key="6">
    <source>
        <dbReference type="Proteomes" id="UP001302367"/>
    </source>
</evidence>
<dbReference type="InterPro" id="IPR011333">
    <property type="entry name" value="SKP1/BTB/POZ_sf"/>
</dbReference>
<reference evidence="3 5" key="1">
    <citation type="submission" date="2015-10" db="EMBL/GenBank/DDBJ databases">
        <title>The cercosporin biosynthetic gene cluster was horizontally transferred to several fungal lineages and shown to be expanded in Cercospora beticola based on microsynteny with recipient genomes.</title>
        <authorList>
            <person name="De Jonge R."/>
            <person name="Ebert M.K."/>
            <person name="Suttle J.C."/>
            <person name="Jurick Ii W.M."/>
            <person name="Secor G.A."/>
            <person name="Thomma B.P."/>
            <person name="Van De Peer Y."/>
            <person name="Bolton M.D."/>
        </authorList>
    </citation>
    <scope>NUCLEOTIDE SEQUENCE [LARGE SCALE GENOMIC DNA]</scope>
    <source>
        <strain evidence="3 5">09-40</strain>
    </source>
</reference>
<dbReference type="EMBL" id="LKMD01000102">
    <property type="protein sequence ID" value="PIA97126.1"/>
    <property type="molecule type" value="Genomic_DNA"/>
</dbReference>
<dbReference type="CDD" id="cd18186">
    <property type="entry name" value="BTB_POZ_ZBTB_KLHL-like"/>
    <property type="match status" value="1"/>
</dbReference>
<dbReference type="EMBL" id="CP134185">
    <property type="protein sequence ID" value="WPA98290.1"/>
    <property type="molecule type" value="Genomic_DNA"/>
</dbReference>
<reference evidence="4 6" key="2">
    <citation type="submission" date="2023-09" db="EMBL/GenBank/DDBJ databases">
        <title>Complete-Gapless Cercospora beticola genome.</title>
        <authorList>
            <person name="Wyatt N.A."/>
            <person name="Spanner R.E."/>
            <person name="Bolton M.D."/>
        </authorList>
    </citation>
    <scope>NUCLEOTIDE SEQUENCE [LARGE SCALE GENOMIC DNA]</scope>
    <source>
        <strain evidence="4">Cb09-40</strain>
    </source>
</reference>
<dbReference type="AlphaFoldDB" id="A0A2G5HX59"/>
<evidence type="ECO:0000313" key="5">
    <source>
        <dbReference type="Proteomes" id="UP000230605"/>
    </source>
</evidence>
<dbReference type="SUPFAM" id="SSF54695">
    <property type="entry name" value="POZ domain"/>
    <property type="match status" value="1"/>
</dbReference>
<protein>
    <recommendedName>
        <fullName evidence="2">BTB domain-containing protein</fullName>
    </recommendedName>
</protein>
<evidence type="ECO:0000256" key="1">
    <source>
        <dbReference type="SAM" id="MobiDB-lite"/>
    </source>
</evidence>
<dbReference type="PROSITE" id="PS50097">
    <property type="entry name" value="BTB"/>
    <property type="match status" value="1"/>
</dbReference>
<sequence>MKPKKIKKVVAAVDDMEPIVEDAMSTLPQSLQSTIVQVNVPGNTYQVHQDVLIRRSGYFKGRLNPGFLKPGTPVELYWRPEFPFSDGFGSVMEFMYVGEFRRRGGQTRQSEAKRAAYVYVLADYLQMKELRDQALARFGEELLGAPAQYDTWGLRVEPSTSRVALRPSVVVELKRLLYENAFDTDEATDLEVSSMHAPSNETSETKKLDKDPEPQETDSQDIVSTADVPTSAVYDDPRTPARRVFVDCIAADLGRLLHTELCRELFSGGGDFVLDILAFNATAL</sequence>
<dbReference type="InterPro" id="IPR000210">
    <property type="entry name" value="BTB/POZ_dom"/>
</dbReference>
<accession>A0A2G5HX59</accession>
<name>A0A2G5HX59_CERBT</name>
<gene>
    <name evidence="3" type="ORF">CB0940_05712</name>
    <name evidence="4" type="ORF">RHO25_002902</name>
</gene>
<feature type="region of interest" description="Disordered" evidence="1">
    <location>
        <begin position="189"/>
        <end position="235"/>
    </location>
</feature>
<dbReference type="Gene3D" id="3.30.710.10">
    <property type="entry name" value="Potassium Channel Kv1.1, Chain A"/>
    <property type="match status" value="1"/>
</dbReference>
<dbReference type="OrthoDB" id="4845755at2759"/>
<dbReference type="Proteomes" id="UP000230605">
    <property type="component" value="Chromosome 2"/>
</dbReference>